<dbReference type="OrthoDB" id="3181259at2759"/>
<gene>
    <name evidence="1" type="ORF">BOTBODRAFT_170872</name>
</gene>
<dbReference type="AlphaFoldDB" id="A0A067MTH9"/>
<dbReference type="PANTHER" id="PTHR38926:SF5">
    <property type="entry name" value="F-BOX AND LEUCINE-RICH REPEAT PROTEIN 6"/>
    <property type="match status" value="1"/>
</dbReference>
<dbReference type="HOGENOM" id="CLU_024199_1_0_1"/>
<accession>A0A067MTH9</accession>
<dbReference type="Gene3D" id="3.80.10.10">
    <property type="entry name" value="Ribonuclease Inhibitor"/>
    <property type="match status" value="1"/>
</dbReference>
<dbReference type="InterPro" id="IPR032675">
    <property type="entry name" value="LRR_dom_sf"/>
</dbReference>
<evidence type="ECO:0000313" key="1">
    <source>
        <dbReference type="EMBL" id="KDQ18889.1"/>
    </source>
</evidence>
<dbReference type="Proteomes" id="UP000027195">
    <property type="component" value="Unassembled WGS sequence"/>
</dbReference>
<name>A0A067MTH9_BOTB1</name>
<proteinExistence type="predicted"/>
<evidence type="ECO:0000313" key="2">
    <source>
        <dbReference type="Proteomes" id="UP000027195"/>
    </source>
</evidence>
<keyword evidence="2" id="KW-1185">Reference proteome</keyword>
<sequence>MDDAIVLCAADLGESQMSTSNLPNNARTAPLDRGIDLREEDLARRRNWQLSPIYRLPNETFGHAFELAYLASVEKDSDFEEGGASAMELVQNISLVSKRWREIVLLNPRLWSIIDFPNRPAVETCIARSKNVPLQIRLISGYIPDIEKPPRKEALKDSISALMTCIDRWQSLSHDNLYMTETLGLIFAHPVPNLETLQLDAEFGPESEDGETALTIPDGFFNGKVPRLRRLRLLSCHLPLNPSNYANLMELSLSMIEFKSSMSSLLGVLTACPSLEILRLHYISFILSLTKAESSALANMSPIDMPRLRELSIVHSVGHDNMHTILASIHPPRSLHLRMVCAISRVVDLYNILPLHKDLESTFQSLLDIEELAIEFRVPSPGSGELDACDIRAVSRGGSPDRPPYPLMTLRLFPIESDEEPAEDSLGARLFHNIGRDLRLPQLKALKIARLDPEIVSPSAFADVLDHLPSIQLLELISCSPGLVWALTFTSSRRPCPSLETLHLERSLVIDKDLLAVIESRVTEGAQKDLAPLRLRLVLVDCSTMGQSSVLKLGEYAEVIIKPQ</sequence>
<organism evidence="1 2">
    <name type="scientific">Botryobasidium botryosum (strain FD-172 SS1)</name>
    <dbReference type="NCBI Taxonomy" id="930990"/>
    <lineage>
        <taxon>Eukaryota</taxon>
        <taxon>Fungi</taxon>
        <taxon>Dikarya</taxon>
        <taxon>Basidiomycota</taxon>
        <taxon>Agaricomycotina</taxon>
        <taxon>Agaricomycetes</taxon>
        <taxon>Cantharellales</taxon>
        <taxon>Botryobasidiaceae</taxon>
        <taxon>Botryobasidium</taxon>
    </lineage>
</organism>
<dbReference type="STRING" id="930990.A0A067MTH9"/>
<dbReference type="PANTHER" id="PTHR38926">
    <property type="entry name" value="F-BOX DOMAIN CONTAINING PROTEIN, EXPRESSED"/>
    <property type="match status" value="1"/>
</dbReference>
<evidence type="ECO:0008006" key="3">
    <source>
        <dbReference type="Google" id="ProtNLM"/>
    </source>
</evidence>
<dbReference type="InParanoid" id="A0A067MTH9"/>
<dbReference type="EMBL" id="KL198020">
    <property type="protein sequence ID" value="KDQ18889.1"/>
    <property type="molecule type" value="Genomic_DNA"/>
</dbReference>
<protein>
    <recommendedName>
        <fullName evidence="3">F-box domain-containing protein</fullName>
    </recommendedName>
</protein>
<reference evidence="2" key="1">
    <citation type="journal article" date="2014" name="Proc. Natl. Acad. Sci. U.S.A.">
        <title>Extensive sampling of basidiomycete genomes demonstrates inadequacy of the white-rot/brown-rot paradigm for wood decay fungi.</title>
        <authorList>
            <person name="Riley R."/>
            <person name="Salamov A.A."/>
            <person name="Brown D.W."/>
            <person name="Nagy L.G."/>
            <person name="Floudas D."/>
            <person name="Held B.W."/>
            <person name="Levasseur A."/>
            <person name="Lombard V."/>
            <person name="Morin E."/>
            <person name="Otillar R."/>
            <person name="Lindquist E.A."/>
            <person name="Sun H."/>
            <person name="LaButti K.M."/>
            <person name="Schmutz J."/>
            <person name="Jabbour D."/>
            <person name="Luo H."/>
            <person name="Baker S.E."/>
            <person name="Pisabarro A.G."/>
            <person name="Walton J.D."/>
            <person name="Blanchette R.A."/>
            <person name="Henrissat B."/>
            <person name="Martin F."/>
            <person name="Cullen D."/>
            <person name="Hibbett D.S."/>
            <person name="Grigoriev I.V."/>
        </authorList>
    </citation>
    <scope>NUCLEOTIDE SEQUENCE [LARGE SCALE GENOMIC DNA]</scope>
    <source>
        <strain evidence="2">FD-172 SS1</strain>
    </source>
</reference>
<dbReference type="SUPFAM" id="SSF52047">
    <property type="entry name" value="RNI-like"/>
    <property type="match status" value="1"/>
</dbReference>